<dbReference type="AlphaFoldDB" id="A0A822F4M7"/>
<protein>
    <submittedName>
        <fullName evidence="2">Uncharacterized protein</fullName>
    </submittedName>
</protein>
<feature type="non-terminal residue" evidence="2">
    <location>
        <position position="1"/>
    </location>
</feature>
<evidence type="ECO:0000313" key="2">
    <source>
        <dbReference type="EMBL" id="CAF5120925.1"/>
    </source>
</evidence>
<evidence type="ECO:0000313" key="3">
    <source>
        <dbReference type="Proteomes" id="UP000663848"/>
    </source>
</evidence>
<dbReference type="EMBL" id="CAJOBR010080004">
    <property type="protein sequence ID" value="CAF5120925.1"/>
    <property type="molecule type" value="Genomic_DNA"/>
</dbReference>
<feature type="non-terminal residue" evidence="2">
    <location>
        <position position="81"/>
    </location>
</feature>
<feature type="region of interest" description="Disordered" evidence="1">
    <location>
        <begin position="26"/>
        <end position="51"/>
    </location>
</feature>
<gene>
    <name evidence="2" type="ORF">QYT958_LOCUS46048</name>
</gene>
<dbReference type="Proteomes" id="UP000663848">
    <property type="component" value="Unassembled WGS sequence"/>
</dbReference>
<name>A0A822F4M7_9BILA</name>
<reference evidence="2" key="1">
    <citation type="submission" date="2021-02" db="EMBL/GenBank/DDBJ databases">
        <authorList>
            <person name="Nowell W R."/>
        </authorList>
    </citation>
    <scope>NUCLEOTIDE SEQUENCE</scope>
</reference>
<feature type="compositionally biased region" description="Polar residues" evidence="1">
    <location>
        <begin position="26"/>
        <end position="35"/>
    </location>
</feature>
<comment type="caution">
    <text evidence="2">The sequence shown here is derived from an EMBL/GenBank/DDBJ whole genome shotgun (WGS) entry which is preliminary data.</text>
</comment>
<organism evidence="2 3">
    <name type="scientific">Rotaria socialis</name>
    <dbReference type="NCBI Taxonomy" id="392032"/>
    <lineage>
        <taxon>Eukaryota</taxon>
        <taxon>Metazoa</taxon>
        <taxon>Spiralia</taxon>
        <taxon>Gnathifera</taxon>
        <taxon>Rotifera</taxon>
        <taxon>Eurotatoria</taxon>
        <taxon>Bdelloidea</taxon>
        <taxon>Philodinida</taxon>
        <taxon>Philodinidae</taxon>
        <taxon>Rotaria</taxon>
    </lineage>
</organism>
<sequence length="81" mass="8792">TQQSLIADSTNYSNQLANVNHSDDLLSSAQPTSAVDNEKQDTKSSNQNVQAMSDFISNQQLPPAAVTIQSELNEIVSTQNR</sequence>
<proteinExistence type="predicted"/>
<accession>A0A822F4M7</accession>
<evidence type="ECO:0000256" key="1">
    <source>
        <dbReference type="SAM" id="MobiDB-lite"/>
    </source>
</evidence>